<feature type="compositionally biased region" description="Basic residues" evidence="1">
    <location>
        <begin position="150"/>
        <end position="160"/>
    </location>
</feature>
<dbReference type="Proteomes" id="UP000246005">
    <property type="component" value="Unassembled WGS sequence"/>
</dbReference>
<sequence length="251" mass="27610">MPSAEREHVRQLREALTSRAVIDQAEDTATRFVADVVGAGNARFPEHVERQVSGSRLQVQGVDPSELRLRSSPDLRPPAEYRAQCFVGGFTGGRSSELGQKRSGQSSTEERSPDRAHRCTCHLPQVVENAKTGGQSPGYQAVAPLEMRRNTRKGQYRRGKGSNGVHPPLSKPSYYSFPKAGNRKQSIVRPPTRRSREGRADARPPDRRRPRFALISTVPCTGSPVTAVINRRVRLGGDGIDHDPACAELDL</sequence>
<protein>
    <submittedName>
        <fullName evidence="2">Uncharacterized protein</fullName>
    </submittedName>
</protein>
<proteinExistence type="predicted"/>
<accession>A0A316I327</accession>
<feature type="compositionally biased region" description="Basic and acidic residues" evidence="1">
    <location>
        <begin position="108"/>
        <end position="117"/>
    </location>
</feature>
<feature type="region of interest" description="Disordered" evidence="1">
    <location>
        <begin position="92"/>
        <end position="211"/>
    </location>
</feature>
<evidence type="ECO:0000256" key="1">
    <source>
        <dbReference type="SAM" id="MobiDB-lite"/>
    </source>
</evidence>
<dbReference type="EMBL" id="QGHB01000004">
    <property type="protein sequence ID" value="PWK86878.1"/>
    <property type="molecule type" value="Genomic_DNA"/>
</dbReference>
<gene>
    <name evidence="2" type="ORF">C8D88_10439</name>
</gene>
<dbReference type="AlphaFoldDB" id="A0A316I327"/>
<comment type="caution">
    <text evidence="2">The sequence shown here is derived from an EMBL/GenBank/DDBJ whole genome shotgun (WGS) entry which is preliminary data.</text>
</comment>
<feature type="compositionally biased region" description="Basic and acidic residues" evidence="1">
    <location>
        <begin position="65"/>
        <end position="76"/>
    </location>
</feature>
<feature type="region of interest" description="Disordered" evidence="1">
    <location>
        <begin position="49"/>
        <end position="76"/>
    </location>
</feature>
<name>A0A316I327_9PSEU</name>
<feature type="compositionally biased region" description="Basic and acidic residues" evidence="1">
    <location>
        <begin position="194"/>
        <end position="207"/>
    </location>
</feature>
<reference evidence="2 3" key="1">
    <citation type="submission" date="2018-05" db="EMBL/GenBank/DDBJ databases">
        <title>Genomic Encyclopedia of Type Strains, Phase IV (KMG-IV): sequencing the most valuable type-strain genomes for metagenomic binning, comparative biology and taxonomic classification.</title>
        <authorList>
            <person name="Goeker M."/>
        </authorList>
    </citation>
    <scope>NUCLEOTIDE SEQUENCE [LARGE SCALE GENOMIC DNA]</scope>
    <source>
        <strain evidence="2 3">DSM 45480</strain>
    </source>
</reference>
<evidence type="ECO:0000313" key="2">
    <source>
        <dbReference type="EMBL" id="PWK86878.1"/>
    </source>
</evidence>
<feature type="compositionally biased region" description="Polar residues" evidence="1">
    <location>
        <begin position="93"/>
        <end position="107"/>
    </location>
</feature>
<evidence type="ECO:0000313" key="3">
    <source>
        <dbReference type="Proteomes" id="UP000246005"/>
    </source>
</evidence>
<organism evidence="2 3">
    <name type="scientific">Lentzea atacamensis</name>
    <dbReference type="NCBI Taxonomy" id="531938"/>
    <lineage>
        <taxon>Bacteria</taxon>
        <taxon>Bacillati</taxon>
        <taxon>Actinomycetota</taxon>
        <taxon>Actinomycetes</taxon>
        <taxon>Pseudonocardiales</taxon>
        <taxon>Pseudonocardiaceae</taxon>
        <taxon>Lentzea</taxon>
    </lineage>
</organism>